<keyword evidence="1" id="KW-0732">Signal</keyword>
<dbReference type="Gene3D" id="3.40.190.10">
    <property type="entry name" value="Periplasmic binding protein-like II"/>
    <property type="match status" value="1"/>
</dbReference>
<sequence length="446" mass="48082">MKQPHRAVTSRRAFLHGGAALAAGVAGSAALTSCADTSYGPARSSGALDLAMWTHDPGYITTFTESAAQLSTTSPFQYDLQVTQSAAGDVMTRFINQAIVGKGTPDLTGIEVGQFNRVMRSDVAGDILIDWTEELEQYGEDLLRKQPYSVDGRVYAIESDTCLSIYWYREDEFAKNGLPTDLDTWEDLLEAGGALHQKTGQSLAMVGTGTPGDTASSLQQWLLQRGGGFFDQDGELILDSPETVETLDWMARGVANGTLINLPDAYGAPLAAALKQGQLIGTFMPNWYNAYGLQANVPDQKGLWRMRVAPRFTGGGHIASSSGGTGFAVTKDKVNTDGAQELLRATYLTREGQLLRYKAAGYLPTIKSLYSDPELLAIEDEYLGGQRVFEVLGEAAEDLPSFYQSPNYAILQSALAGPVQAALRGRTTAARAIADSVESYRKQART</sequence>
<comment type="caution">
    <text evidence="2">The sequence shown here is derived from an EMBL/GenBank/DDBJ whole genome shotgun (WGS) entry which is preliminary data.</text>
</comment>
<dbReference type="SUPFAM" id="SSF53850">
    <property type="entry name" value="Periplasmic binding protein-like II"/>
    <property type="match status" value="1"/>
</dbReference>
<reference evidence="2 3" key="1">
    <citation type="submission" date="2020-08" db="EMBL/GenBank/DDBJ databases">
        <title>The Agave Microbiome: Exploring the role of microbial communities in plant adaptations to desert environments.</title>
        <authorList>
            <person name="Partida-Martinez L.P."/>
        </authorList>
    </citation>
    <scope>NUCLEOTIDE SEQUENCE [LARGE SCALE GENOMIC DNA]</scope>
    <source>
        <strain evidence="2 3">AS2.23</strain>
    </source>
</reference>
<accession>A0A7W4TQM2</accession>
<dbReference type="RefSeq" id="WP_183392784.1">
    <property type="nucleotide sequence ID" value="NZ_JACHVY010000005.1"/>
</dbReference>
<dbReference type="PROSITE" id="PS51257">
    <property type="entry name" value="PROKAR_LIPOPROTEIN"/>
    <property type="match status" value="1"/>
</dbReference>
<gene>
    <name evidence="2" type="ORF">FHR75_004002</name>
</gene>
<protein>
    <submittedName>
        <fullName evidence="2">ABC-type glycerol-3-phosphate transport system substrate-binding protein</fullName>
    </submittedName>
</protein>
<dbReference type="InterPro" id="IPR006311">
    <property type="entry name" value="TAT_signal"/>
</dbReference>
<feature type="signal peptide" evidence="1">
    <location>
        <begin position="1"/>
        <end position="22"/>
    </location>
</feature>
<dbReference type="Proteomes" id="UP000533269">
    <property type="component" value="Unassembled WGS sequence"/>
</dbReference>
<evidence type="ECO:0000313" key="3">
    <source>
        <dbReference type="Proteomes" id="UP000533269"/>
    </source>
</evidence>
<dbReference type="Pfam" id="PF13416">
    <property type="entry name" value="SBP_bac_8"/>
    <property type="match status" value="1"/>
</dbReference>
<name>A0A7W4TQM2_KINRA</name>
<dbReference type="InterPro" id="IPR006059">
    <property type="entry name" value="SBP"/>
</dbReference>
<organism evidence="2 3">
    <name type="scientific">Kineococcus radiotolerans</name>
    <dbReference type="NCBI Taxonomy" id="131568"/>
    <lineage>
        <taxon>Bacteria</taxon>
        <taxon>Bacillati</taxon>
        <taxon>Actinomycetota</taxon>
        <taxon>Actinomycetes</taxon>
        <taxon>Kineosporiales</taxon>
        <taxon>Kineosporiaceae</taxon>
        <taxon>Kineococcus</taxon>
    </lineage>
</organism>
<dbReference type="PANTHER" id="PTHR43649">
    <property type="entry name" value="ARABINOSE-BINDING PROTEIN-RELATED"/>
    <property type="match status" value="1"/>
</dbReference>
<reference evidence="2 3" key="2">
    <citation type="submission" date="2020-08" db="EMBL/GenBank/DDBJ databases">
        <authorList>
            <person name="Partida-Martinez L."/>
            <person name="Huntemann M."/>
            <person name="Clum A."/>
            <person name="Wang J."/>
            <person name="Palaniappan K."/>
            <person name="Ritter S."/>
            <person name="Chen I.-M."/>
            <person name="Stamatis D."/>
            <person name="Reddy T."/>
            <person name="O'Malley R."/>
            <person name="Daum C."/>
            <person name="Shapiro N."/>
            <person name="Ivanova N."/>
            <person name="Kyrpides N."/>
            <person name="Woyke T."/>
        </authorList>
    </citation>
    <scope>NUCLEOTIDE SEQUENCE [LARGE SCALE GENOMIC DNA]</scope>
    <source>
        <strain evidence="2 3">AS2.23</strain>
    </source>
</reference>
<evidence type="ECO:0000256" key="1">
    <source>
        <dbReference type="SAM" id="SignalP"/>
    </source>
</evidence>
<evidence type="ECO:0000313" key="2">
    <source>
        <dbReference type="EMBL" id="MBB2903160.1"/>
    </source>
</evidence>
<dbReference type="EMBL" id="JACHVY010000005">
    <property type="protein sequence ID" value="MBB2903160.1"/>
    <property type="molecule type" value="Genomic_DNA"/>
</dbReference>
<dbReference type="PANTHER" id="PTHR43649:SF32">
    <property type="entry name" value="SUGAR BINDING SECRETED PROTEIN"/>
    <property type="match status" value="1"/>
</dbReference>
<dbReference type="InterPro" id="IPR050490">
    <property type="entry name" value="Bact_solute-bd_prot1"/>
</dbReference>
<feature type="chain" id="PRO_5038481494" evidence="1">
    <location>
        <begin position="23"/>
        <end position="446"/>
    </location>
</feature>
<proteinExistence type="predicted"/>
<dbReference type="PROSITE" id="PS51318">
    <property type="entry name" value="TAT"/>
    <property type="match status" value="1"/>
</dbReference>
<dbReference type="AlphaFoldDB" id="A0A7W4TQM2"/>